<dbReference type="GO" id="GO:0008270">
    <property type="term" value="F:zinc ion binding"/>
    <property type="evidence" value="ECO:0007669"/>
    <property type="project" value="UniProtKB-KW"/>
</dbReference>
<sequence>MVNLYHCFQFYDYSFSPHKIMFAVRLPALTVSAGAIPKAQSPKHYKTYGKRDRNHCEYCHVSFDTFPGLRQHEVKTHKNEESKKKQRPVNQRWRYSKTLLLEDERENMKNNVLIMMDTENDDYQEVEEIRNVDYINKQNQESAPEITQKNENICEQIEEEMEHVENQDNTQNKSI</sequence>
<dbReference type="InterPro" id="IPR013087">
    <property type="entry name" value="Znf_C2H2_type"/>
</dbReference>
<proteinExistence type="predicted"/>
<dbReference type="AlphaFoldDB" id="A0A9P0CSA3"/>
<keyword evidence="1" id="KW-0863">Zinc-finger</keyword>
<protein>
    <recommendedName>
        <fullName evidence="3">C2H2-type domain-containing protein</fullName>
    </recommendedName>
</protein>
<gene>
    <name evidence="4" type="ORF">PSYICH_LOCUS4621</name>
</gene>
<evidence type="ECO:0000259" key="3">
    <source>
        <dbReference type="PROSITE" id="PS50157"/>
    </source>
</evidence>
<evidence type="ECO:0000313" key="4">
    <source>
        <dbReference type="EMBL" id="CAH1103286.1"/>
    </source>
</evidence>
<keyword evidence="5" id="KW-1185">Reference proteome</keyword>
<evidence type="ECO:0000256" key="2">
    <source>
        <dbReference type="SAM" id="Coils"/>
    </source>
</evidence>
<dbReference type="Proteomes" id="UP001153636">
    <property type="component" value="Chromosome 14"/>
</dbReference>
<evidence type="ECO:0000256" key="1">
    <source>
        <dbReference type="PROSITE-ProRule" id="PRU00042"/>
    </source>
</evidence>
<dbReference type="PROSITE" id="PS50157">
    <property type="entry name" value="ZINC_FINGER_C2H2_2"/>
    <property type="match status" value="1"/>
</dbReference>
<organism evidence="4 5">
    <name type="scientific">Psylliodes chrysocephalus</name>
    <dbReference type="NCBI Taxonomy" id="3402493"/>
    <lineage>
        <taxon>Eukaryota</taxon>
        <taxon>Metazoa</taxon>
        <taxon>Ecdysozoa</taxon>
        <taxon>Arthropoda</taxon>
        <taxon>Hexapoda</taxon>
        <taxon>Insecta</taxon>
        <taxon>Pterygota</taxon>
        <taxon>Neoptera</taxon>
        <taxon>Endopterygota</taxon>
        <taxon>Coleoptera</taxon>
        <taxon>Polyphaga</taxon>
        <taxon>Cucujiformia</taxon>
        <taxon>Chrysomeloidea</taxon>
        <taxon>Chrysomelidae</taxon>
        <taxon>Galerucinae</taxon>
        <taxon>Alticini</taxon>
        <taxon>Psylliodes</taxon>
    </lineage>
</organism>
<dbReference type="PROSITE" id="PS00028">
    <property type="entry name" value="ZINC_FINGER_C2H2_1"/>
    <property type="match status" value="1"/>
</dbReference>
<reference evidence="4" key="1">
    <citation type="submission" date="2022-01" db="EMBL/GenBank/DDBJ databases">
        <authorList>
            <person name="King R."/>
        </authorList>
    </citation>
    <scope>NUCLEOTIDE SEQUENCE</scope>
</reference>
<dbReference type="EMBL" id="OV651826">
    <property type="protein sequence ID" value="CAH1103286.1"/>
    <property type="molecule type" value="Genomic_DNA"/>
</dbReference>
<evidence type="ECO:0000313" key="5">
    <source>
        <dbReference type="Proteomes" id="UP001153636"/>
    </source>
</evidence>
<keyword evidence="1" id="KW-0862">Zinc</keyword>
<keyword evidence="1" id="KW-0479">Metal-binding</keyword>
<accession>A0A9P0CSA3</accession>
<feature type="domain" description="C2H2-type" evidence="3">
    <location>
        <begin position="54"/>
        <end position="82"/>
    </location>
</feature>
<name>A0A9P0CSA3_9CUCU</name>
<feature type="coiled-coil region" evidence="2">
    <location>
        <begin position="147"/>
        <end position="174"/>
    </location>
</feature>
<keyword evidence="2" id="KW-0175">Coiled coil</keyword>